<keyword evidence="4" id="KW-1185">Reference proteome</keyword>
<dbReference type="InterPro" id="IPR011761">
    <property type="entry name" value="ATP-grasp"/>
</dbReference>
<organism evidence="3 4">
    <name type="scientific">Neorhodopirellula lusitana</name>
    <dbReference type="NCBI Taxonomy" id="445327"/>
    <lineage>
        <taxon>Bacteria</taxon>
        <taxon>Pseudomonadati</taxon>
        <taxon>Planctomycetota</taxon>
        <taxon>Planctomycetia</taxon>
        <taxon>Pirellulales</taxon>
        <taxon>Pirellulaceae</taxon>
        <taxon>Neorhodopirellula</taxon>
    </lineage>
</organism>
<protein>
    <recommendedName>
        <fullName evidence="2">ATP-grasp domain-containing protein</fullName>
    </recommendedName>
</protein>
<reference evidence="3 4" key="1">
    <citation type="submission" date="2017-05" db="EMBL/GenBank/DDBJ databases">
        <authorList>
            <person name="Varghese N."/>
            <person name="Submissions S."/>
        </authorList>
    </citation>
    <scope>NUCLEOTIDE SEQUENCE [LARGE SCALE GENOMIC DNA]</scope>
    <source>
        <strain evidence="3 4">DSM 25457</strain>
    </source>
</reference>
<dbReference type="RefSeq" id="WP_283435052.1">
    <property type="nucleotide sequence ID" value="NZ_FXUG01000019.1"/>
</dbReference>
<feature type="domain" description="ATP-grasp" evidence="2">
    <location>
        <begin position="151"/>
        <end position="362"/>
    </location>
</feature>
<evidence type="ECO:0000256" key="1">
    <source>
        <dbReference type="PROSITE-ProRule" id="PRU00409"/>
    </source>
</evidence>
<keyword evidence="1" id="KW-0067">ATP-binding</keyword>
<name>A0ABY1QR25_9BACT</name>
<comment type="caution">
    <text evidence="3">The sequence shown here is derived from an EMBL/GenBank/DDBJ whole genome shotgun (WGS) entry which is preliminary data.</text>
</comment>
<dbReference type="Proteomes" id="UP001158067">
    <property type="component" value="Unassembled WGS sequence"/>
</dbReference>
<accession>A0ABY1QR25</accession>
<dbReference type="SUPFAM" id="SSF56059">
    <property type="entry name" value="Glutathione synthetase ATP-binding domain-like"/>
    <property type="match status" value="1"/>
</dbReference>
<dbReference type="EMBL" id="FXUG01000019">
    <property type="protein sequence ID" value="SMP75439.1"/>
    <property type="molecule type" value="Genomic_DNA"/>
</dbReference>
<dbReference type="PROSITE" id="PS50975">
    <property type="entry name" value="ATP_GRASP"/>
    <property type="match status" value="1"/>
</dbReference>
<keyword evidence="1" id="KW-0547">Nucleotide-binding</keyword>
<dbReference type="Gene3D" id="3.30.470.20">
    <property type="entry name" value="ATP-grasp fold, B domain"/>
    <property type="match status" value="1"/>
</dbReference>
<sequence>MLFGAYRWQHDYIIQDAIDAGLRTVVVVPSSKANAIAELRPKRRWRQCGQWLRKLGRRDKLGHREKQGGTPGELIIETRFSSDKIRKRYGRDIWVLAMDDYCVAEAARLSQSSSSPCFPVAAADTVRCKQILREKWNELSRGTQLLKPVEYQLCQFDGFSAQTPCQTVTSELFHHSDIEQFVVKPDSLAGSIAILPSTRSQLPENVSTVLRTLGRDWQEFGKRNELPVDPVVLVEERIARSPRLHESAEFSAEFVSFAGQHQFIGFTQKWVSENFMETAHVHPPIHDELPSRLKDAACEAIKSLLESMDVRYGISHWEFIVTGDDRIALVEGHLRPPGDNINQLVGLATGTRLTDRLLAKISGKPVPLSAMQNRYAGIFWLAPSCPVWNVVSVESSKMPGCQLTIDDGDALYRYTSESPYLGPTGWGSRHLSVQVEASSSQQLIERLELFVAGARLVCKHDSTTHDVPLHAVFSHRESSVQ</sequence>
<evidence type="ECO:0000313" key="4">
    <source>
        <dbReference type="Proteomes" id="UP001158067"/>
    </source>
</evidence>
<evidence type="ECO:0000313" key="3">
    <source>
        <dbReference type="EMBL" id="SMP75439.1"/>
    </source>
</evidence>
<evidence type="ECO:0000259" key="2">
    <source>
        <dbReference type="PROSITE" id="PS50975"/>
    </source>
</evidence>
<proteinExistence type="predicted"/>
<gene>
    <name evidence="3" type="ORF">SAMN06265222_11937</name>
</gene>